<name>A0A5K3G0U7_MESCO</name>
<accession>A0A5K3G0U7</accession>
<dbReference type="AlphaFoldDB" id="A0A5K3G0U7"/>
<sequence length="106" mass="11717">MAPLWSLAYLEKFDISDRDSLELPRSDDSTHCAFRDHTDGIHVDKRNRATASGHTEHPGSFLMLVLTSSSSMPTCLALLPLCTHYIGEILPLETFLNSANTDLKAS</sequence>
<organism evidence="1">
    <name type="scientific">Mesocestoides corti</name>
    <name type="common">Flatworm</name>
    <dbReference type="NCBI Taxonomy" id="53468"/>
    <lineage>
        <taxon>Eukaryota</taxon>
        <taxon>Metazoa</taxon>
        <taxon>Spiralia</taxon>
        <taxon>Lophotrochozoa</taxon>
        <taxon>Platyhelminthes</taxon>
        <taxon>Cestoda</taxon>
        <taxon>Eucestoda</taxon>
        <taxon>Cyclophyllidea</taxon>
        <taxon>Mesocestoididae</taxon>
        <taxon>Mesocestoides</taxon>
    </lineage>
</organism>
<protein>
    <submittedName>
        <fullName evidence="1">Uncharacterized protein</fullName>
    </submittedName>
</protein>
<evidence type="ECO:0000313" key="1">
    <source>
        <dbReference type="WBParaSite" id="MCU_013691-RA"/>
    </source>
</evidence>
<dbReference type="WBParaSite" id="MCU_013691-RA">
    <property type="protein sequence ID" value="MCU_013691-RA"/>
    <property type="gene ID" value="MCU_013691"/>
</dbReference>
<proteinExistence type="predicted"/>
<reference evidence="1" key="1">
    <citation type="submission" date="2019-11" db="UniProtKB">
        <authorList>
            <consortium name="WormBaseParasite"/>
        </authorList>
    </citation>
    <scope>IDENTIFICATION</scope>
</reference>